<sequence length="75" mass="8444">MAGKSSRTSASARISGCQSTISTPDWPKLKASMIAYWGNVNTAKFTLHDPEPPDRLLEDKNPRNLERGVRLKKWM</sequence>
<keyword evidence="2" id="KW-1185">Reference proteome</keyword>
<reference key="1">
    <citation type="submission" date="2007-01" db="EMBL/GenBank/DDBJ databases">
        <title>The Genome Sequence of Puccinia graminis f. sp. tritici Strain CRL 75-36-700-3.</title>
        <authorList>
            <consortium name="The Broad Institute Genome Sequencing Platform"/>
            <person name="Birren B."/>
            <person name="Lander E."/>
            <person name="Galagan J."/>
            <person name="Nusbaum C."/>
            <person name="Devon K."/>
            <person name="Cuomo C."/>
            <person name="Jaffe D."/>
            <person name="Butler J."/>
            <person name="Alvarez P."/>
            <person name="Gnerre S."/>
            <person name="Grabherr M."/>
            <person name="Mauceli E."/>
            <person name="Brockman W."/>
            <person name="Young S."/>
            <person name="LaButti K."/>
            <person name="Sykes S."/>
            <person name="DeCaprio D."/>
            <person name="Crawford M."/>
            <person name="Koehrsen M."/>
            <person name="Engels R."/>
            <person name="Montgomery P."/>
            <person name="Pearson M."/>
            <person name="Howarth C."/>
            <person name="Larson L."/>
            <person name="White J."/>
            <person name="Zeng Q."/>
            <person name="Kodira C."/>
            <person name="Yandava C."/>
            <person name="Alvarado L."/>
            <person name="O'Leary S."/>
            <person name="Szabo L."/>
            <person name="Dean R."/>
            <person name="Schein J."/>
        </authorList>
    </citation>
    <scope>NUCLEOTIDE SEQUENCE</scope>
    <source>
        <strain>CRL 75-36-700-3</strain>
    </source>
</reference>
<dbReference type="AlphaFoldDB" id="E3L882"/>
<dbReference type="GeneID" id="10539253"/>
<dbReference type="KEGG" id="pgr:PGTG_18641"/>
<evidence type="ECO:0000313" key="1">
    <source>
        <dbReference type="EMBL" id="EFP92757.2"/>
    </source>
</evidence>
<reference evidence="2" key="2">
    <citation type="journal article" date="2011" name="Proc. Natl. Acad. Sci. U.S.A.">
        <title>Obligate biotrophy features unraveled by the genomic analysis of rust fungi.</title>
        <authorList>
            <person name="Duplessis S."/>
            <person name="Cuomo C.A."/>
            <person name="Lin Y.-C."/>
            <person name="Aerts A."/>
            <person name="Tisserant E."/>
            <person name="Veneault-Fourrey C."/>
            <person name="Joly D.L."/>
            <person name="Hacquard S."/>
            <person name="Amselem J."/>
            <person name="Cantarel B.L."/>
            <person name="Chiu R."/>
            <person name="Coutinho P.M."/>
            <person name="Feau N."/>
            <person name="Field M."/>
            <person name="Frey P."/>
            <person name="Gelhaye E."/>
            <person name="Goldberg J."/>
            <person name="Grabherr M.G."/>
            <person name="Kodira C.D."/>
            <person name="Kohler A."/>
            <person name="Kuees U."/>
            <person name="Lindquist E.A."/>
            <person name="Lucas S.M."/>
            <person name="Mago R."/>
            <person name="Mauceli E."/>
            <person name="Morin E."/>
            <person name="Murat C."/>
            <person name="Pangilinan J.L."/>
            <person name="Park R."/>
            <person name="Pearson M."/>
            <person name="Quesneville H."/>
            <person name="Rouhier N."/>
            <person name="Sakthikumar S."/>
            <person name="Salamov A.A."/>
            <person name="Schmutz J."/>
            <person name="Selles B."/>
            <person name="Shapiro H."/>
            <person name="Tanguay P."/>
            <person name="Tuskan G.A."/>
            <person name="Henrissat B."/>
            <person name="Van de Peer Y."/>
            <person name="Rouze P."/>
            <person name="Ellis J.G."/>
            <person name="Dodds P.N."/>
            <person name="Schein J.E."/>
            <person name="Zhong S."/>
            <person name="Hamelin R.C."/>
            <person name="Grigoriev I.V."/>
            <person name="Szabo L.J."/>
            <person name="Martin F."/>
        </authorList>
    </citation>
    <scope>NUCLEOTIDE SEQUENCE [LARGE SCALE GENOMIC DNA]</scope>
    <source>
        <strain evidence="2">CRL 75-36-700-3 / race SCCL</strain>
    </source>
</reference>
<dbReference type="InParanoid" id="E3L882"/>
<dbReference type="EMBL" id="DS178372">
    <property type="protein sequence ID" value="EFP92757.2"/>
    <property type="molecule type" value="Genomic_DNA"/>
</dbReference>
<proteinExistence type="predicted"/>
<dbReference type="OrthoDB" id="2506545at2759"/>
<protein>
    <submittedName>
        <fullName evidence="1">Uncharacterized protein</fullName>
    </submittedName>
</protein>
<dbReference type="HOGENOM" id="CLU_2672269_0_0_1"/>
<gene>
    <name evidence="1" type="ORF">PGTG_18641</name>
</gene>
<name>E3L882_PUCGT</name>
<dbReference type="VEuPathDB" id="FungiDB:PGTG_18641"/>
<dbReference type="RefSeq" id="XP_003337176.2">
    <property type="nucleotide sequence ID" value="XM_003337128.2"/>
</dbReference>
<organism evidence="1 2">
    <name type="scientific">Puccinia graminis f. sp. tritici (strain CRL 75-36-700-3 / race SCCL)</name>
    <name type="common">Black stem rust fungus</name>
    <dbReference type="NCBI Taxonomy" id="418459"/>
    <lineage>
        <taxon>Eukaryota</taxon>
        <taxon>Fungi</taxon>
        <taxon>Dikarya</taxon>
        <taxon>Basidiomycota</taxon>
        <taxon>Pucciniomycotina</taxon>
        <taxon>Pucciniomycetes</taxon>
        <taxon>Pucciniales</taxon>
        <taxon>Pucciniaceae</taxon>
        <taxon>Puccinia</taxon>
    </lineage>
</organism>
<dbReference type="Proteomes" id="UP000008783">
    <property type="component" value="Unassembled WGS sequence"/>
</dbReference>
<evidence type="ECO:0000313" key="2">
    <source>
        <dbReference type="Proteomes" id="UP000008783"/>
    </source>
</evidence>
<accession>E3L882</accession>